<dbReference type="Gene3D" id="1.10.10.60">
    <property type="entry name" value="Homeodomain-like"/>
    <property type="match status" value="2"/>
</dbReference>
<dbReference type="SUPFAM" id="SSF51215">
    <property type="entry name" value="Regulatory protein AraC"/>
    <property type="match status" value="1"/>
</dbReference>
<proteinExistence type="predicted"/>
<gene>
    <name evidence="5" type="ORF">ACFFMS_24190</name>
</gene>
<dbReference type="PANTHER" id="PTHR43280">
    <property type="entry name" value="ARAC-FAMILY TRANSCRIPTIONAL REGULATOR"/>
    <property type="match status" value="1"/>
</dbReference>
<evidence type="ECO:0000256" key="3">
    <source>
        <dbReference type="ARBA" id="ARBA00023163"/>
    </source>
</evidence>
<evidence type="ECO:0000259" key="4">
    <source>
        <dbReference type="PROSITE" id="PS01124"/>
    </source>
</evidence>
<dbReference type="Proteomes" id="UP001589609">
    <property type="component" value="Unassembled WGS sequence"/>
</dbReference>
<dbReference type="PANTHER" id="PTHR43280:SF28">
    <property type="entry name" value="HTH-TYPE TRANSCRIPTIONAL ACTIVATOR RHAS"/>
    <property type="match status" value="1"/>
</dbReference>
<dbReference type="PROSITE" id="PS00041">
    <property type="entry name" value="HTH_ARAC_FAMILY_1"/>
    <property type="match status" value="1"/>
</dbReference>
<evidence type="ECO:0000313" key="5">
    <source>
        <dbReference type="EMBL" id="MFB9761350.1"/>
    </source>
</evidence>
<keyword evidence="6" id="KW-1185">Reference proteome</keyword>
<evidence type="ECO:0000256" key="1">
    <source>
        <dbReference type="ARBA" id="ARBA00023015"/>
    </source>
</evidence>
<dbReference type="Gene3D" id="2.60.120.10">
    <property type="entry name" value="Jelly Rolls"/>
    <property type="match status" value="1"/>
</dbReference>
<dbReference type="InterPro" id="IPR020449">
    <property type="entry name" value="Tscrpt_reg_AraC-type_HTH"/>
</dbReference>
<dbReference type="InterPro" id="IPR018060">
    <property type="entry name" value="HTH_AraC"/>
</dbReference>
<dbReference type="Pfam" id="PF02311">
    <property type="entry name" value="AraC_binding"/>
    <property type="match status" value="1"/>
</dbReference>
<dbReference type="Pfam" id="PF12833">
    <property type="entry name" value="HTH_18"/>
    <property type="match status" value="1"/>
</dbReference>
<protein>
    <submittedName>
        <fullName evidence="5">Helix-turn-helix domain-containing protein</fullName>
    </submittedName>
</protein>
<name>A0ABV5WLA5_9BACI</name>
<dbReference type="InterPro" id="IPR003313">
    <property type="entry name" value="AraC-bd"/>
</dbReference>
<dbReference type="EMBL" id="JBHMAF010000193">
    <property type="protein sequence ID" value="MFB9761350.1"/>
    <property type="molecule type" value="Genomic_DNA"/>
</dbReference>
<evidence type="ECO:0000313" key="6">
    <source>
        <dbReference type="Proteomes" id="UP001589609"/>
    </source>
</evidence>
<keyword evidence="1" id="KW-0805">Transcription regulation</keyword>
<dbReference type="SMART" id="SM00342">
    <property type="entry name" value="HTH_ARAC"/>
    <property type="match status" value="1"/>
</dbReference>
<keyword evidence="3" id="KW-0804">Transcription</keyword>
<evidence type="ECO:0000256" key="2">
    <source>
        <dbReference type="ARBA" id="ARBA00023125"/>
    </source>
</evidence>
<accession>A0ABV5WLA5</accession>
<dbReference type="PROSITE" id="PS01124">
    <property type="entry name" value="HTH_ARAC_FAMILY_2"/>
    <property type="match status" value="1"/>
</dbReference>
<dbReference type="InterPro" id="IPR014710">
    <property type="entry name" value="RmlC-like_jellyroll"/>
</dbReference>
<feature type="domain" description="HTH araC/xylS-type" evidence="4">
    <location>
        <begin position="198"/>
        <end position="296"/>
    </location>
</feature>
<sequence length="303" mass="35248">MLLRLVSSQFMNEKEFPFYIRRYIHTSHNMPPIHGHDFVELVYVVDGEATHVFEGEHYDVFAGNVFIINPGEIHTYHIKPGKRLEIINCLFMPSLIDKIWLNYLGISESMDYYYIHPFLDKHERFHHCLHLKGTDAGHVLSLVDGIAAEFEEKRTGYPTLIRLQLVQVLIQLSRIYGEQQITTKHASLRSQERNTLIQRICGYLERHYDQKISLATLSELFNISSRHLNRVFKEETGKTVIEAVHQIRIERAKSLLLESNEKVLSIAIEVGYDDPAFFTRLFSRQVGCSPGKFRDSFINDKAL</sequence>
<dbReference type="SUPFAM" id="SSF46689">
    <property type="entry name" value="Homeodomain-like"/>
    <property type="match status" value="2"/>
</dbReference>
<organism evidence="5 6">
    <name type="scientific">Ectobacillus funiculus</name>
    <dbReference type="NCBI Taxonomy" id="137993"/>
    <lineage>
        <taxon>Bacteria</taxon>
        <taxon>Bacillati</taxon>
        <taxon>Bacillota</taxon>
        <taxon>Bacilli</taxon>
        <taxon>Bacillales</taxon>
        <taxon>Bacillaceae</taxon>
        <taxon>Ectobacillus</taxon>
    </lineage>
</organism>
<reference evidence="5 6" key="1">
    <citation type="submission" date="2024-09" db="EMBL/GenBank/DDBJ databases">
        <authorList>
            <person name="Sun Q."/>
            <person name="Mori K."/>
        </authorList>
    </citation>
    <scope>NUCLEOTIDE SEQUENCE [LARGE SCALE GENOMIC DNA]</scope>
    <source>
        <strain evidence="5 6">JCM 11201</strain>
    </source>
</reference>
<dbReference type="InterPro" id="IPR037923">
    <property type="entry name" value="HTH-like"/>
</dbReference>
<dbReference type="PRINTS" id="PR00032">
    <property type="entry name" value="HTHARAC"/>
</dbReference>
<dbReference type="InterPro" id="IPR009057">
    <property type="entry name" value="Homeodomain-like_sf"/>
</dbReference>
<dbReference type="InterPro" id="IPR018062">
    <property type="entry name" value="HTH_AraC-typ_CS"/>
</dbReference>
<comment type="caution">
    <text evidence="5">The sequence shown here is derived from an EMBL/GenBank/DDBJ whole genome shotgun (WGS) entry which is preliminary data.</text>
</comment>
<keyword evidence="2" id="KW-0238">DNA-binding</keyword>